<dbReference type="EMBL" id="JBFTWV010000122">
    <property type="protein sequence ID" value="KAL2786265.1"/>
    <property type="molecule type" value="Genomic_DNA"/>
</dbReference>
<name>A0ABR4FSP7_9EURO</name>
<gene>
    <name evidence="1" type="ORF">BJX66DRAFT_313106</name>
</gene>
<organism evidence="1 2">
    <name type="scientific">Aspergillus keveii</name>
    <dbReference type="NCBI Taxonomy" id="714993"/>
    <lineage>
        <taxon>Eukaryota</taxon>
        <taxon>Fungi</taxon>
        <taxon>Dikarya</taxon>
        <taxon>Ascomycota</taxon>
        <taxon>Pezizomycotina</taxon>
        <taxon>Eurotiomycetes</taxon>
        <taxon>Eurotiomycetidae</taxon>
        <taxon>Eurotiales</taxon>
        <taxon>Aspergillaceae</taxon>
        <taxon>Aspergillus</taxon>
        <taxon>Aspergillus subgen. Nidulantes</taxon>
    </lineage>
</organism>
<reference evidence="1 2" key="1">
    <citation type="submission" date="2024-07" db="EMBL/GenBank/DDBJ databases">
        <title>Section-level genome sequencing and comparative genomics of Aspergillus sections Usti and Cavernicolus.</title>
        <authorList>
            <consortium name="Lawrence Berkeley National Laboratory"/>
            <person name="Nybo J.L."/>
            <person name="Vesth T.C."/>
            <person name="Theobald S."/>
            <person name="Frisvad J.C."/>
            <person name="Larsen T.O."/>
            <person name="Kjaerboelling I."/>
            <person name="Rothschild-Mancinelli K."/>
            <person name="Lyhne E.K."/>
            <person name="Kogle M.E."/>
            <person name="Barry K."/>
            <person name="Clum A."/>
            <person name="Na H."/>
            <person name="Ledsgaard L."/>
            <person name="Lin J."/>
            <person name="Lipzen A."/>
            <person name="Kuo A."/>
            <person name="Riley R."/>
            <person name="Mondo S."/>
            <person name="Labutti K."/>
            <person name="Haridas S."/>
            <person name="Pangalinan J."/>
            <person name="Salamov A.A."/>
            <person name="Simmons B.A."/>
            <person name="Magnuson J.K."/>
            <person name="Chen J."/>
            <person name="Drula E."/>
            <person name="Henrissat B."/>
            <person name="Wiebenga A."/>
            <person name="Lubbers R.J."/>
            <person name="Gomes A.C."/>
            <person name="Makela M.R."/>
            <person name="Stajich J."/>
            <person name="Grigoriev I.V."/>
            <person name="Mortensen U.H."/>
            <person name="De Vries R.P."/>
            <person name="Baker S.E."/>
            <person name="Andersen M.R."/>
        </authorList>
    </citation>
    <scope>NUCLEOTIDE SEQUENCE [LARGE SCALE GENOMIC DNA]</scope>
    <source>
        <strain evidence="1 2">CBS 209.92</strain>
    </source>
</reference>
<comment type="caution">
    <text evidence="1">The sequence shown here is derived from an EMBL/GenBank/DDBJ whole genome shotgun (WGS) entry which is preliminary data.</text>
</comment>
<protein>
    <submittedName>
        <fullName evidence="1">Uncharacterized protein</fullName>
    </submittedName>
</protein>
<accession>A0ABR4FSP7</accession>
<sequence length="113" mass="12412">MAALRESPIDEMDLSSRFANLIMEKRIAAFRASVLPPLEDARCGALGSARNDLAPRPAEEISSYLAQTEMDPFLVFAMDALFDPTVAPFGASGTYISSLERDSLDFLWNLPQV</sequence>
<keyword evidence="2" id="KW-1185">Reference proteome</keyword>
<dbReference type="Proteomes" id="UP001610563">
    <property type="component" value="Unassembled WGS sequence"/>
</dbReference>
<evidence type="ECO:0000313" key="2">
    <source>
        <dbReference type="Proteomes" id="UP001610563"/>
    </source>
</evidence>
<proteinExistence type="predicted"/>
<evidence type="ECO:0000313" key="1">
    <source>
        <dbReference type="EMBL" id="KAL2786265.1"/>
    </source>
</evidence>